<keyword evidence="5" id="KW-0479">Metal-binding</keyword>
<keyword evidence="3" id="KW-0004">4Fe-4S</keyword>
<evidence type="ECO:0000256" key="3">
    <source>
        <dbReference type="ARBA" id="ARBA00022485"/>
    </source>
</evidence>
<evidence type="ECO:0000256" key="9">
    <source>
        <dbReference type="ARBA" id="ARBA00023014"/>
    </source>
</evidence>
<dbReference type="Gene3D" id="3.40.50.12440">
    <property type="match status" value="1"/>
</dbReference>
<evidence type="ECO:0000256" key="7">
    <source>
        <dbReference type="ARBA" id="ARBA00023002"/>
    </source>
</evidence>
<evidence type="ECO:0000256" key="1">
    <source>
        <dbReference type="ARBA" id="ARBA00004651"/>
    </source>
</evidence>
<keyword evidence="6" id="KW-1133">Transmembrane helix</keyword>
<dbReference type="InterPro" id="IPR006963">
    <property type="entry name" value="Mopterin_OxRdtase_4Fe-4S_dom"/>
</dbReference>
<evidence type="ECO:0000313" key="13">
    <source>
        <dbReference type="EMBL" id="MFC5225770.1"/>
    </source>
</evidence>
<dbReference type="SUPFAM" id="SSF103501">
    <property type="entry name" value="Respiratory nitrate reductase 1 gamma chain"/>
    <property type="match status" value="1"/>
</dbReference>
<keyword evidence="4" id="KW-0812">Transmembrane</keyword>
<protein>
    <submittedName>
        <fullName evidence="13">Respiratory nitrate reductase subunit gamma</fullName>
    </submittedName>
</protein>
<dbReference type="Pfam" id="PF02665">
    <property type="entry name" value="Nitrate_red_gam"/>
    <property type="match status" value="1"/>
</dbReference>
<evidence type="ECO:0000313" key="14">
    <source>
        <dbReference type="Proteomes" id="UP001596156"/>
    </source>
</evidence>
<organism evidence="13 14">
    <name type="scientific">Streptomyces fimbriatus</name>
    <dbReference type="NCBI Taxonomy" id="68197"/>
    <lineage>
        <taxon>Bacteria</taxon>
        <taxon>Bacillati</taxon>
        <taxon>Actinomycetota</taxon>
        <taxon>Actinomycetes</taxon>
        <taxon>Kitasatosporales</taxon>
        <taxon>Streptomycetaceae</taxon>
        <taxon>Streptomyces</taxon>
    </lineage>
</organism>
<reference evidence="14" key="1">
    <citation type="journal article" date="2019" name="Int. J. Syst. Evol. Microbiol.">
        <title>The Global Catalogue of Microorganisms (GCM) 10K type strain sequencing project: providing services to taxonomists for standard genome sequencing and annotation.</title>
        <authorList>
            <consortium name="The Broad Institute Genomics Platform"/>
            <consortium name="The Broad Institute Genome Sequencing Center for Infectious Disease"/>
            <person name="Wu L."/>
            <person name="Ma J."/>
        </authorList>
    </citation>
    <scope>NUCLEOTIDE SEQUENCE [LARGE SCALE GENOMIC DNA]</scope>
    <source>
        <strain evidence="14">CCM 8479</strain>
    </source>
</reference>
<dbReference type="InterPro" id="IPR036197">
    <property type="entry name" value="NarG-like_sf"/>
</dbReference>
<dbReference type="PANTHER" id="PTHR43105">
    <property type="entry name" value="RESPIRATORY NITRATE REDUCTASE"/>
    <property type="match status" value="1"/>
</dbReference>
<keyword evidence="7" id="KW-0560">Oxidoreductase</keyword>
<comment type="subcellular location">
    <subcellularLocation>
        <location evidence="1">Cell membrane</location>
        <topology evidence="1">Multi-pass membrane protein</topology>
    </subcellularLocation>
</comment>
<accession>A0ABW0D637</accession>
<keyword evidence="10" id="KW-0472">Membrane</keyword>
<proteinExistence type="predicted"/>
<comment type="caution">
    <text evidence="13">The sequence shown here is derived from an EMBL/GenBank/DDBJ whole genome shotgun (WGS) entry which is preliminary data.</text>
</comment>
<evidence type="ECO:0000256" key="11">
    <source>
        <dbReference type="SAM" id="MobiDB-lite"/>
    </source>
</evidence>
<keyword evidence="14" id="KW-1185">Reference proteome</keyword>
<evidence type="ECO:0000256" key="4">
    <source>
        <dbReference type="ARBA" id="ARBA00022692"/>
    </source>
</evidence>
<dbReference type="InterPro" id="IPR023234">
    <property type="entry name" value="NarG-like_domain"/>
</dbReference>
<dbReference type="SUPFAM" id="SSF53706">
    <property type="entry name" value="Formate dehydrogenase/DMSO reductase, domains 1-3"/>
    <property type="match status" value="1"/>
</dbReference>
<feature type="region of interest" description="Disordered" evidence="11">
    <location>
        <begin position="217"/>
        <end position="242"/>
    </location>
</feature>
<dbReference type="InterPro" id="IPR050123">
    <property type="entry name" value="Prok_molybdopt-oxidoreductase"/>
</dbReference>
<feature type="domain" description="4Fe-4S Mo/W bis-MGD-type" evidence="12">
    <location>
        <begin position="57"/>
        <end position="127"/>
    </location>
</feature>
<evidence type="ECO:0000256" key="2">
    <source>
        <dbReference type="ARBA" id="ARBA00022475"/>
    </source>
</evidence>
<evidence type="ECO:0000256" key="8">
    <source>
        <dbReference type="ARBA" id="ARBA00023004"/>
    </source>
</evidence>
<dbReference type="EMBL" id="JBHSKL010000015">
    <property type="protein sequence ID" value="MFC5225770.1"/>
    <property type="molecule type" value="Genomic_DNA"/>
</dbReference>
<keyword evidence="9" id="KW-0411">Iron-sulfur</keyword>
<evidence type="ECO:0000256" key="5">
    <source>
        <dbReference type="ARBA" id="ARBA00022723"/>
    </source>
</evidence>
<name>A0ABW0D637_STRFI</name>
<dbReference type="PROSITE" id="PS51669">
    <property type="entry name" value="4FE4S_MOW_BIS_MGD"/>
    <property type="match status" value="1"/>
</dbReference>
<sequence length="242" mass="27079">MENDQSAHRGRRPVPETWPLAARRLLSRRELSSDGRAVFGEGDPAWEGFYRDRWSHDKAVRSTHGVNCTGSCSCSCSCSWTVYVKDGTITWEHQATDYPSIGTDRPEYEPRGCPRGASFSWYTYSPGRVRYPYVRGELLKLWREARRRLGDPVAAWAEITGDPAGARAFAGAPLLFRLHALTACLLFAAWPFTRLVHVWSAPIGYLVRPYVVSRRRAADGTPRPPEARSVGTDAAPGERRAA</sequence>
<evidence type="ECO:0000256" key="10">
    <source>
        <dbReference type="ARBA" id="ARBA00023136"/>
    </source>
</evidence>
<gene>
    <name evidence="13" type="ORF">ACFPN6_14405</name>
</gene>
<dbReference type="RefSeq" id="WP_344643778.1">
    <property type="nucleotide sequence ID" value="NZ_BAAASS010000005.1"/>
</dbReference>
<keyword evidence="8" id="KW-0408">Iron</keyword>
<dbReference type="Proteomes" id="UP001596156">
    <property type="component" value="Unassembled WGS sequence"/>
</dbReference>
<keyword evidence="2" id="KW-1003">Cell membrane</keyword>
<evidence type="ECO:0000259" key="12">
    <source>
        <dbReference type="PROSITE" id="PS51669"/>
    </source>
</evidence>
<evidence type="ECO:0000256" key="6">
    <source>
        <dbReference type="ARBA" id="ARBA00022989"/>
    </source>
</evidence>
<dbReference type="PANTHER" id="PTHR43105:SF2">
    <property type="entry name" value="RESPIRATORY NITRATE REDUCTASE 2 ALPHA CHAIN"/>
    <property type="match status" value="1"/>
</dbReference>